<dbReference type="CDD" id="cd04481">
    <property type="entry name" value="RPA1_DBD_B_like"/>
    <property type="match status" value="1"/>
</dbReference>
<comment type="caution">
    <text evidence="1">The sequence shown here is derived from an EMBL/GenBank/DDBJ whole genome shotgun (WGS) entry which is preliminary data.</text>
</comment>
<dbReference type="AlphaFoldDB" id="A0ABD3CAV7"/>
<evidence type="ECO:0000313" key="2">
    <source>
        <dbReference type="Proteomes" id="UP001632038"/>
    </source>
</evidence>
<dbReference type="Proteomes" id="UP001632038">
    <property type="component" value="Unassembled WGS sequence"/>
</dbReference>
<dbReference type="Gene3D" id="2.40.50.140">
    <property type="entry name" value="Nucleic acid-binding proteins"/>
    <property type="match status" value="2"/>
</dbReference>
<evidence type="ECO:0000313" key="1">
    <source>
        <dbReference type="EMBL" id="KAL3626707.1"/>
    </source>
</evidence>
<keyword evidence="2" id="KW-1185">Reference proteome</keyword>
<reference evidence="2" key="1">
    <citation type="journal article" date="2024" name="IScience">
        <title>Strigolactones Initiate the Formation of Haustorium-like Structures in Castilleja.</title>
        <authorList>
            <person name="Buerger M."/>
            <person name="Peterson D."/>
            <person name="Chory J."/>
        </authorList>
    </citation>
    <scope>NUCLEOTIDE SEQUENCE [LARGE SCALE GENOMIC DNA]</scope>
</reference>
<dbReference type="InterPro" id="IPR012340">
    <property type="entry name" value="NA-bd_OB-fold"/>
</dbReference>
<gene>
    <name evidence="1" type="ORF">CASFOL_029450</name>
</gene>
<organism evidence="1 2">
    <name type="scientific">Castilleja foliolosa</name>
    <dbReference type="NCBI Taxonomy" id="1961234"/>
    <lineage>
        <taxon>Eukaryota</taxon>
        <taxon>Viridiplantae</taxon>
        <taxon>Streptophyta</taxon>
        <taxon>Embryophyta</taxon>
        <taxon>Tracheophyta</taxon>
        <taxon>Spermatophyta</taxon>
        <taxon>Magnoliopsida</taxon>
        <taxon>eudicotyledons</taxon>
        <taxon>Gunneridae</taxon>
        <taxon>Pentapetalae</taxon>
        <taxon>asterids</taxon>
        <taxon>lamiids</taxon>
        <taxon>Lamiales</taxon>
        <taxon>Orobanchaceae</taxon>
        <taxon>Pedicularideae</taxon>
        <taxon>Castillejinae</taxon>
        <taxon>Castilleja</taxon>
    </lineage>
</organism>
<name>A0ABD3CAV7_9LAMI</name>
<proteinExistence type="predicted"/>
<protein>
    <submittedName>
        <fullName evidence="1">Uncharacterized protein</fullName>
    </submittedName>
</protein>
<dbReference type="SUPFAM" id="SSF50249">
    <property type="entry name" value="Nucleic acid-binding proteins"/>
    <property type="match status" value="1"/>
</dbReference>
<dbReference type="PANTHER" id="PTHR45786">
    <property type="entry name" value="DNA BINDING PROTEIN-LIKE"/>
    <property type="match status" value="1"/>
</dbReference>
<dbReference type="PANTHER" id="PTHR45786:SF74">
    <property type="entry name" value="ATP-DEPENDENT DNA HELICASE"/>
    <property type="match status" value="1"/>
</dbReference>
<accession>A0ABD3CAV7</accession>
<sequence length="777" mass="86889">MCILIDEDDNRRCSPTTAAVPACCPTRRRVLHAPLSSSRTTAASWTISDDNEPSAATIPARLSRLCSSPVSTARSCRGSAPRAHAPPPAAASTSAARYCEDLGQRGIDLHQLLLHQRTRREGEFSSRPVKEIDRSNRPCLKLRVVRQFYKNAQTSNNKSLGIVFHERRAYNRHCEVFNLKLLDSRFTQVRVYAVKGYYVKNNMGKFLSTLAKCRIIINAKSLVIEMSEESFVPDFMFDFRNFVTLVDPDKVDETLLFDVNGKVTEIHNPQEKTFSRRRARLIEIILEDLSGRQMNCTLWCDYVDEILAFEGNLKGGPPVLILQLCRAKVYRDKVTLSNSFDVTQIHTLETLPAIEAFRSQIKEDDLEPSKSISRGSLSSTMAEYDDVMNRRLTCNLVDFIYTVDLGATFWVCAVIGNVIGNWCYLACTKCNKKLHPVGVEYLCNGCQKSFKTGVYKIVGHGTLTAHPSQNEKPTPESQMSCIAIDLTDNGLVDNTISYGNDIPIEIATRSTESESLANAVNVKEDVARKNISRRLSRKTSAYKSSDRVIDSVGIIDLPRLMDHDVNKGSGPPIFRMHGQNYHLIGSLLPENSASPKFAQMYIFDTENEVSNRKNSVRGASNNLSEEIIDGLKIMLDENNKLVKTFRMAKDRILENGDANVRVRLIGKRTNNRVDQVNGMPTCSEVAVLVVGDFASALGPRVILVELMSGILRRINEISVSYLALKYPLLLPYGEDGYTEDIPFTDRKHKVEKSRKNVSVREGLADAVPSGCCSCVHH</sequence>
<dbReference type="EMBL" id="JAVIJP010000046">
    <property type="protein sequence ID" value="KAL3626707.1"/>
    <property type="molecule type" value="Genomic_DNA"/>
</dbReference>